<evidence type="ECO:0000256" key="11">
    <source>
        <dbReference type="ARBA" id="ARBA00074302"/>
    </source>
</evidence>
<dbReference type="SUPFAM" id="SSF50729">
    <property type="entry name" value="PH domain-like"/>
    <property type="match status" value="1"/>
</dbReference>
<evidence type="ECO:0000256" key="6">
    <source>
        <dbReference type="ARBA" id="ARBA00022658"/>
    </source>
</evidence>
<dbReference type="CDD" id="cd00160">
    <property type="entry name" value="RhoGEF"/>
    <property type="match status" value="1"/>
</dbReference>
<dbReference type="SMART" id="SM00325">
    <property type="entry name" value="RhoGEF"/>
    <property type="match status" value="1"/>
</dbReference>
<evidence type="ECO:0000256" key="8">
    <source>
        <dbReference type="ARBA" id="ARBA00023054"/>
    </source>
</evidence>
<dbReference type="InterPro" id="IPR000219">
    <property type="entry name" value="DH_dom"/>
</dbReference>
<feature type="region of interest" description="Disordered" evidence="14">
    <location>
        <begin position="1091"/>
        <end position="1133"/>
    </location>
</feature>
<dbReference type="FunFam" id="2.30.42.10:FF:000033">
    <property type="entry name" value="Rho guanine nucleotide exchange factor (GEF) 11"/>
    <property type="match status" value="1"/>
</dbReference>
<keyword evidence="16" id="KW-1185">Reference proteome</keyword>
<dbReference type="PANTHER" id="PTHR45872:SF3">
    <property type="entry name" value="RHO GUANINE NUCLEOTIDE EXCHANGE FACTOR 12"/>
    <property type="match status" value="1"/>
</dbReference>
<feature type="region of interest" description="Disordered" evidence="14">
    <location>
        <begin position="1230"/>
        <end position="1319"/>
    </location>
</feature>
<feature type="compositionally biased region" description="Basic and acidic residues" evidence="14">
    <location>
        <begin position="267"/>
        <end position="283"/>
    </location>
</feature>
<keyword evidence="8 13" id="KW-0175">Coiled coil</keyword>
<dbReference type="InterPro" id="IPR015212">
    <property type="entry name" value="RGS-like_dom"/>
</dbReference>
<dbReference type="Gene3D" id="1.20.900.10">
    <property type="entry name" value="Dbl homology (DH) domain"/>
    <property type="match status" value="1"/>
</dbReference>
<evidence type="ECO:0000256" key="4">
    <source>
        <dbReference type="ARBA" id="ARBA00022490"/>
    </source>
</evidence>
<dbReference type="FunFam" id="1.10.167.10:FF:000008">
    <property type="entry name" value="rho guanine nucleotide exchange factor 12"/>
    <property type="match status" value="1"/>
</dbReference>
<dbReference type="FunFam" id="2.30.29.30:FF:000072">
    <property type="entry name" value="Rho guanine nucleotide exchange factor 1"/>
    <property type="match status" value="1"/>
</dbReference>
<dbReference type="SUPFAM" id="SSF48097">
    <property type="entry name" value="Regulator of G-protein signaling, RGS"/>
    <property type="match status" value="1"/>
</dbReference>
<dbReference type="CDD" id="cd08754">
    <property type="entry name" value="RGS_LARG"/>
    <property type="match status" value="1"/>
</dbReference>
<name>A0A8C3EPW8_CORMO</name>
<dbReference type="InterPro" id="IPR044926">
    <property type="entry name" value="RGS_subdomain_2"/>
</dbReference>
<dbReference type="InterPro" id="IPR037884">
    <property type="entry name" value="LARG_RGS"/>
</dbReference>
<feature type="compositionally biased region" description="Polar residues" evidence="14">
    <location>
        <begin position="1236"/>
        <end position="1257"/>
    </location>
</feature>
<dbReference type="InterPro" id="IPR035899">
    <property type="entry name" value="DBL_dom_sf"/>
</dbReference>
<keyword evidence="3" id="KW-0343">GTPase activation</keyword>
<dbReference type="PROSITE" id="PS50003">
    <property type="entry name" value="PH_DOMAIN"/>
    <property type="match status" value="1"/>
</dbReference>
<gene>
    <name evidence="15" type="primary">ARHGEF12</name>
</gene>
<organism evidence="15 16">
    <name type="scientific">Corvus moneduloides</name>
    <name type="common">New Caledonian crow</name>
    <dbReference type="NCBI Taxonomy" id="1196302"/>
    <lineage>
        <taxon>Eukaryota</taxon>
        <taxon>Metazoa</taxon>
        <taxon>Chordata</taxon>
        <taxon>Craniata</taxon>
        <taxon>Vertebrata</taxon>
        <taxon>Euteleostomi</taxon>
        <taxon>Archelosauria</taxon>
        <taxon>Archosauria</taxon>
        <taxon>Dinosauria</taxon>
        <taxon>Saurischia</taxon>
        <taxon>Theropoda</taxon>
        <taxon>Coelurosauria</taxon>
        <taxon>Aves</taxon>
        <taxon>Neognathae</taxon>
        <taxon>Neoaves</taxon>
        <taxon>Telluraves</taxon>
        <taxon>Australaves</taxon>
        <taxon>Passeriformes</taxon>
        <taxon>Corvoidea</taxon>
        <taxon>Corvidae</taxon>
        <taxon>Corvus</taxon>
    </lineage>
</organism>
<evidence type="ECO:0000256" key="3">
    <source>
        <dbReference type="ARBA" id="ARBA00022468"/>
    </source>
</evidence>
<proteinExistence type="predicted"/>
<dbReference type="SMART" id="SM00228">
    <property type="entry name" value="PDZ"/>
    <property type="match status" value="1"/>
</dbReference>
<feature type="compositionally biased region" description="Basic and acidic residues" evidence="14">
    <location>
        <begin position="535"/>
        <end position="545"/>
    </location>
</feature>
<dbReference type="Pfam" id="PF00595">
    <property type="entry name" value="PDZ"/>
    <property type="match status" value="1"/>
</dbReference>
<keyword evidence="9" id="KW-0472">Membrane</keyword>
<dbReference type="InterPro" id="IPR001478">
    <property type="entry name" value="PDZ"/>
</dbReference>
<evidence type="ECO:0000256" key="5">
    <source>
        <dbReference type="ARBA" id="ARBA00022553"/>
    </source>
</evidence>
<evidence type="ECO:0000256" key="13">
    <source>
        <dbReference type="SAM" id="Coils"/>
    </source>
</evidence>
<dbReference type="InterPro" id="IPR036305">
    <property type="entry name" value="RGS_sf"/>
</dbReference>
<keyword evidence="5" id="KW-0597">Phosphoprotein</keyword>
<feature type="region of interest" description="Disordered" evidence="14">
    <location>
        <begin position="248"/>
        <end position="296"/>
    </location>
</feature>
<reference evidence="16" key="1">
    <citation type="submission" date="2019-10" db="EMBL/GenBank/DDBJ databases">
        <title>Corvus moneduloides (New Caledonian crow) genome, bCorMon1, primary haplotype.</title>
        <authorList>
            <person name="Rutz C."/>
            <person name="Fungtammasan C."/>
            <person name="Mountcastle J."/>
            <person name="Formenti G."/>
            <person name="Chow W."/>
            <person name="Howe K."/>
            <person name="Steele M.P."/>
            <person name="Fernandes J."/>
            <person name="Gilbert M.T.P."/>
            <person name="Fedrigo O."/>
            <person name="Jarvis E.D."/>
            <person name="Gemmell N."/>
        </authorList>
    </citation>
    <scope>NUCLEOTIDE SEQUENCE [LARGE SCALE GENOMIC DNA]</scope>
</reference>
<dbReference type="PROSITE" id="PS50010">
    <property type="entry name" value="DH_2"/>
    <property type="match status" value="1"/>
</dbReference>
<feature type="compositionally biased region" description="Basic and acidic residues" evidence="14">
    <location>
        <begin position="28"/>
        <end position="46"/>
    </location>
</feature>
<dbReference type="FunFam" id="1.20.900.10:FF:000006">
    <property type="entry name" value="Rho guanine nucleotide exchange factor (GEF) 11"/>
    <property type="match status" value="1"/>
</dbReference>
<comment type="function">
    <text evidence="10">May play a role in the regulation of RhoA GTPase by guanine nucleotide-binding alpha-12 (GNA12) and alpha-13 (GNA13). Acts as guanine nucleotide exchange factor (GEF) for RhoA GTPase and may act as GTPase-activating protein (GAP) for GNA12 and GNA13.</text>
</comment>
<dbReference type="PANTHER" id="PTHR45872">
    <property type="entry name" value="RHO GUANINE NUCLEOTIDE EXCHANGE FACTOR 2, ISOFORM D"/>
    <property type="match status" value="1"/>
</dbReference>
<dbReference type="GO" id="GO:0016020">
    <property type="term" value="C:membrane"/>
    <property type="evidence" value="ECO:0007669"/>
    <property type="project" value="UniProtKB-SubCell"/>
</dbReference>
<evidence type="ECO:0000256" key="9">
    <source>
        <dbReference type="ARBA" id="ARBA00023136"/>
    </source>
</evidence>
<dbReference type="GO" id="GO:0001664">
    <property type="term" value="F:G protein-coupled receptor binding"/>
    <property type="evidence" value="ECO:0007669"/>
    <property type="project" value="InterPro"/>
</dbReference>
<reference evidence="15" key="2">
    <citation type="submission" date="2025-08" db="UniProtKB">
        <authorList>
            <consortium name="Ensembl"/>
        </authorList>
    </citation>
    <scope>IDENTIFICATION</scope>
</reference>
<dbReference type="GO" id="GO:0005737">
    <property type="term" value="C:cytoplasm"/>
    <property type="evidence" value="ECO:0007669"/>
    <property type="project" value="UniProtKB-SubCell"/>
</dbReference>
<dbReference type="InterPro" id="IPR041020">
    <property type="entry name" value="PH_16"/>
</dbReference>
<comment type="subcellular location">
    <subcellularLocation>
        <location evidence="2">Cytoplasm</location>
    </subcellularLocation>
    <subcellularLocation>
        <location evidence="1">Membrane</location>
    </subcellularLocation>
</comment>
<evidence type="ECO:0000256" key="10">
    <source>
        <dbReference type="ARBA" id="ARBA00054673"/>
    </source>
</evidence>
<evidence type="ECO:0000256" key="12">
    <source>
        <dbReference type="ARBA" id="ARBA00075151"/>
    </source>
</evidence>
<dbReference type="GO" id="GO:0007186">
    <property type="term" value="P:G protein-coupled receptor signaling pathway"/>
    <property type="evidence" value="ECO:0007669"/>
    <property type="project" value="InterPro"/>
</dbReference>
<dbReference type="InterPro" id="IPR001849">
    <property type="entry name" value="PH_domain"/>
</dbReference>
<dbReference type="GO" id="GO:0005096">
    <property type="term" value="F:GTPase activator activity"/>
    <property type="evidence" value="ECO:0007669"/>
    <property type="project" value="UniProtKB-KW"/>
</dbReference>
<dbReference type="Pfam" id="PF00621">
    <property type="entry name" value="RhoGEF"/>
    <property type="match status" value="1"/>
</dbReference>
<dbReference type="PROSITE" id="PS00741">
    <property type="entry name" value="DH_1"/>
    <property type="match status" value="1"/>
</dbReference>
<feature type="compositionally biased region" description="Polar residues" evidence="14">
    <location>
        <begin position="250"/>
        <end position="265"/>
    </location>
</feature>
<evidence type="ECO:0000313" key="15">
    <source>
        <dbReference type="Ensembl" id="ENSCMUP00000024104.2"/>
    </source>
</evidence>
<dbReference type="Proteomes" id="UP000694553">
    <property type="component" value="Unassembled WGS sequence"/>
</dbReference>
<feature type="coiled-coil region" evidence="13">
    <location>
        <begin position="1449"/>
        <end position="1479"/>
    </location>
</feature>
<accession>A0A8C3EPW8</accession>
<accession>A0A8U7NUS7</accession>
<evidence type="ECO:0000256" key="7">
    <source>
        <dbReference type="ARBA" id="ARBA00022990"/>
    </source>
</evidence>
<evidence type="ECO:0000256" key="14">
    <source>
        <dbReference type="SAM" id="MobiDB-lite"/>
    </source>
</evidence>
<dbReference type="InterPro" id="IPR011993">
    <property type="entry name" value="PH-like_dom_sf"/>
</dbReference>
<dbReference type="Pfam" id="PF09128">
    <property type="entry name" value="RGS-like"/>
    <property type="match status" value="1"/>
</dbReference>
<dbReference type="GO" id="GO:0007266">
    <property type="term" value="P:Rho protein signal transduction"/>
    <property type="evidence" value="ECO:0007669"/>
    <property type="project" value="InterPro"/>
</dbReference>
<reference evidence="15" key="3">
    <citation type="submission" date="2025-09" db="UniProtKB">
        <authorList>
            <consortium name="Ensembl"/>
        </authorList>
    </citation>
    <scope>IDENTIFICATION</scope>
</reference>
<dbReference type="InterPro" id="IPR037801">
    <property type="entry name" value="ARHGEF12_PH"/>
</dbReference>
<keyword evidence="6" id="KW-0344">Guanine-nucleotide releasing factor</keyword>
<feature type="compositionally biased region" description="Polar residues" evidence="14">
    <location>
        <begin position="1392"/>
        <end position="1416"/>
    </location>
</feature>
<dbReference type="SUPFAM" id="SSF48065">
    <property type="entry name" value="DBL homology domain (DH-domain)"/>
    <property type="match status" value="1"/>
</dbReference>
<keyword evidence="4" id="KW-0963">Cytoplasm</keyword>
<dbReference type="CDD" id="cd23069">
    <property type="entry name" value="PDZ_ARHGEF11-12-like"/>
    <property type="match status" value="1"/>
</dbReference>
<evidence type="ECO:0000256" key="1">
    <source>
        <dbReference type="ARBA" id="ARBA00004370"/>
    </source>
</evidence>
<sequence length="1494" mass="167070">MSGTQSTITDRFPLKKPSRHGSILSRESPADKKQKVERCSSTHDFDPTDSSSKKTKSSSEESRSETYGLVQRCVVIQRDENGFGLTVSGDNPVFVQSVKEDGAAMRAGVQTGDRIIKVNGTLVTHSNHLEVVKLIKSGSYVALTVQGRPPGSPQIPLADSDVDLAAFGHMSPIMTSPHSPGTSGNAERITSPVLMGEENNIVHNQKVEILRKMLQKEQERLQFLQEEYGRTSSTRLLKEIQEAKKHIPQLQEQLSKATGCSQSPRSGLKERIYPDESPEKAELQDTDSQSSVGSPLSRVGTQIIGAEDDDFDTEQEQINGQCSCFQNIELLKSRPAHLAVLLHHVVSQFDPAALLCYLYTDLYKQTNSKETRRVFLEFYQFFLDRAANLKVPVPDEISLELDRRRPELLPEELHRQFIQTMQDKVCPEVQRNLEDFRQKRSMGLTLAEGELTRLDAERLRDRNAVEKERSCAEQIIAKIEEVLMSSQPLEEDKSSTMQYVILTYMKHLGVKVKEPRNLEQKRGRIGFLPKIKQSIKKEKEGEEKGKRRGFPNILGPPRRPSRHDSSAIGRAMEMQKPRHPKHSPTASSVSPEPPEASKLRQSGSSSDGTDAAYPPANPVSPLAVGPFASPEGSKDSDTGLKQPGEAPPAGDSMDGTPRTPNNTFEFPSPLENLQEEEGESERMVDMGTPKPFRKMDSVGFADVQSEDELYDFDMDMDPPNWQQLVSREVLMGLKPYEIKRQEVINELFYTERAHVRTLKVLHNVFYQRVTREGILSSSDKRKIFSNLEDILGLHVALNDQMKAVRKRNETSVIGQIGEDLLSWFSGAAEEKLKLATATFCSNQPFALEVIKSRQKKDSRFQTFVQDAESNPLCRRLQLKDIIPTEMQRLTKYPLLLDNIAKYTELPEEKEKVKKAADHCRQILNHVNQAVKESENKQHLEDYQRRLDLSYLKQSEDPMMDEFRNLDLTKRKMLHEGPLTWKVNRDKTIDLYTLLLEDILVLLQKQDDKLVLKCHSKILASTADSKHTFSPIIKLNTVLVRQVATDNKAFFVISMSEKGAHIYELVAQTVSEKNVWQDLIAQMAGTVKMGSSRRVIPLPQSGPGEEEREEEEQQKLKEQHDIPASSLQSPDKDLGLESPLILNPQSSSPIMSEKAKVEGLLGAEGQFEKVQQAELALKDSSACYEHTATSSASVPEGQWARDALRNLGLLRQLLVQQLGLAEKGTLEDRQRLPRFRTVSQEAQTESGNDLQPSDSRFQQPGADRTLPRTREPAAGHGPRTAAECPASGDAMQLAGTEPGARGSLPMDSMNLEGSGSELEGLGAEESGEHFFDAREAHSDENPAESELLDRKEDEEVQIRISGNYLILDGYGTVQESSTDEEVSALVLQCTSHGRPSLDSAQQQQQPLSPRDTQSDGGSSPFPEELLGSRWAGLEEPCPFLGSPQLPLETRVQLMQYIQNIEDALEKLKEVEEDYSILRRQGLAGSASTGEPSDKS</sequence>
<feature type="compositionally biased region" description="Polar residues" evidence="14">
    <location>
        <begin position="599"/>
        <end position="608"/>
    </location>
</feature>
<evidence type="ECO:0000313" key="16">
    <source>
        <dbReference type="Proteomes" id="UP000694553"/>
    </source>
</evidence>
<dbReference type="Gene3D" id="2.30.29.30">
    <property type="entry name" value="Pleckstrin-homology domain (PH domain)/Phosphotyrosine-binding domain (PTB)"/>
    <property type="match status" value="1"/>
</dbReference>
<feature type="region of interest" description="Disordered" evidence="14">
    <location>
        <begin position="1"/>
        <end position="64"/>
    </location>
</feature>
<keyword evidence="7" id="KW-0007">Acetylation</keyword>
<dbReference type="InterPro" id="IPR001331">
    <property type="entry name" value="GDS_CDC24_CS"/>
</dbReference>
<dbReference type="InterPro" id="IPR036034">
    <property type="entry name" value="PDZ_sf"/>
</dbReference>
<feature type="compositionally biased region" description="Low complexity" evidence="14">
    <location>
        <begin position="1310"/>
        <end position="1319"/>
    </location>
</feature>
<dbReference type="CDD" id="cd13390">
    <property type="entry name" value="PH_LARG"/>
    <property type="match status" value="1"/>
</dbReference>
<evidence type="ECO:0000256" key="2">
    <source>
        <dbReference type="ARBA" id="ARBA00004496"/>
    </source>
</evidence>
<dbReference type="SMART" id="SM00233">
    <property type="entry name" value="PH"/>
    <property type="match status" value="1"/>
</dbReference>
<feature type="region of interest" description="Disordered" evidence="14">
    <location>
        <begin position="1392"/>
        <end position="1424"/>
    </location>
</feature>
<dbReference type="Pfam" id="PF17838">
    <property type="entry name" value="PH_16"/>
    <property type="match status" value="1"/>
</dbReference>
<dbReference type="Gene3D" id="1.10.167.10">
    <property type="entry name" value="Regulator of G-protein Signalling 4, domain 2"/>
    <property type="match status" value="1"/>
</dbReference>
<dbReference type="PROSITE" id="PS50106">
    <property type="entry name" value="PDZ"/>
    <property type="match status" value="1"/>
</dbReference>
<dbReference type="Gene3D" id="2.30.42.10">
    <property type="match status" value="1"/>
</dbReference>
<feature type="region of interest" description="Disordered" evidence="14">
    <location>
        <begin position="521"/>
        <end position="682"/>
    </location>
</feature>
<protein>
    <recommendedName>
        <fullName evidence="11">Rho guanine nucleotide exchange factor 12</fullName>
    </recommendedName>
    <alternativeName>
        <fullName evidence="12">Leukemia-associated RhoGEF</fullName>
    </alternativeName>
</protein>
<dbReference type="GO" id="GO:0005085">
    <property type="term" value="F:guanyl-nucleotide exchange factor activity"/>
    <property type="evidence" value="ECO:0007669"/>
    <property type="project" value="UniProtKB-KW"/>
</dbReference>
<dbReference type="Ensembl" id="ENSCMUT00000025920.2">
    <property type="protein sequence ID" value="ENSCMUP00000024104.2"/>
    <property type="gene ID" value="ENSCMUG00000014753.2"/>
</dbReference>
<dbReference type="SUPFAM" id="SSF50156">
    <property type="entry name" value="PDZ domain-like"/>
    <property type="match status" value="1"/>
</dbReference>